<protein>
    <submittedName>
        <fullName evidence="2">Uncharacterized protein</fullName>
    </submittedName>
</protein>
<dbReference type="RefSeq" id="WP_307628718.1">
    <property type="nucleotide sequence ID" value="NZ_JAUSZS010000006.1"/>
</dbReference>
<name>A0ABU0RT08_9ACTN</name>
<accession>A0ABU0RT08</accession>
<keyword evidence="3" id="KW-1185">Reference proteome</keyword>
<dbReference type="EMBL" id="JAUSZS010000006">
    <property type="protein sequence ID" value="MDQ0935105.1"/>
    <property type="molecule type" value="Genomic_DNA"/>
</dbReference>
<evidence type="ECO:0000313" key="2">
    <source>
        <dbReference type="EMBL" id="MDQ0935105.1"/>
    </source>
</evidence>
<gene>
    <name evidence="2" type="ORF">QFZ49_005076</name>
</gene>
<proteinExistence type="predicted"/>
<feature type="compositionally biased region" description="Basic residues" evidence="1">
    <location>
        <begin position="9"/>
        <end position="32"/>
    </location>
</feature>
<evidence type="ECO:0000256" key="1">
    <source>
        <dbReference type="SAM" id="MobiDB-lite"/>
    </source>
</evidence>
<reference evidence="2 3" key="1">
    <citation type="submission" date="2023-07" db="EMBL/GenBank/DDBJ databases">
        <title>Comparative genomics of wheat-associated soil bacteria to identify genetic determinants of phenazine resistance.</title>
        <authorList>
            <person name="Mouncey N."/>
        </authorList>
    </citation>
    <scope>NUCLEOTIDE SEQUENCE [LARGE SCALE GENOMIC DNA]</scope>
    <source>
        <strain evidence="2 3">W2I16</strain>
    </source>
</reference>
<evidence type="ECO:0000313" key="3">
    <source>
        <dbReference type="Proteomes" id="UP001223072"/>
    </source>
</evidence>
<dbReference type="Proteomes" id="UP001223072">
    <property type="component" value="Unassembled WGS sequence"/>
</dbReference>
<organism evidence="2 3">
    <name type="scientific">Streptomyces turgidiscabies</name>
    <dbReference type="NCBI Taxonomy" id="85558"/>
    <lineage>
        <taxon>Bacteria</taxon>
        <taxon>Bacillati</taxon>
        <taxon>Actinomycetota</taxon>
        <taxon>Actinomycetes</taxon>
        <taxon>Kitasatosporales</taxon>
        <taxon>Streptomycetaceae</taxon>
        <taxon>Streptomyces</taxon>
    </lineage>
</organism>
<feature type="region of interest" description="Disordered" evidence="1">
    <location>
        <begin position="1"/>
        <end position="66"/>
    </location>
</feature>
<comment type="caution">
    <text evidence="2">The sequence shown here is derived from an EMBL/GenBank/DDBJ whole genome shotgun (WGS) entry which is preliminary data.</text>
</comment>
<sequence>MQELLPSARSRRRAVPCRAGRHPKVSNSRRRAVIQEASPRGLLRTPGDLTGHSWTPPRKRSASLKTWFSPRGPIGSADLVTVLASQVATLANIIAGTGNDPETVFTALIRDQVDLARQQQNARKSFTE</sequence>